<dbReference type="Gene3D" id="3.30.565.10">
    <property type="entry name" value="Histidine kinase-like ATPase, C-terminal domain"/>
    <property type="match status" value="1"/>
</dbReference>
<dbReference type="InterPro" id="IPR036890">
    <property type="entry name" value="HATPase_C_sf"/>
</dbReference>
<feature type="transmembrane region" description="Helical" evidence="1">
    <location>
        <begin position="157"/>
        <end position="178"/>
    </location>
</feature>
<dbReference type="EMBL" id="DXBF01000030">
    <property type="protein sequence ID" value="HIZ61804.1"/>
    <property type="molecule type" value="Genomic_DNA"/>
</dbReference>
<evidence type="ECO:0000313" key="4">
    <source>
        <dbReference type="Proteomes" id="UP000824105"/>
    </source>
</evidence>
<dbReference type="AlphaFoldDB" id="A0A9D2FID4"/>
<proteinExistence type="predicted"/>
<keyword evidence="1" id="KW-1133">Transmembrane helix</keyword>
<evidence type="ECO:0000256" key="1">
    <source>
        <dbReference type="SAM" id="Phobius"/>
    </source>
</evidence>
<dbReference type="PANTHER" id="PTHR40448:SF1">
    <property type="entry name" value="TWO-COMPONENT SENSOR HISTIDINE KINASE"/>
    <property type="match status" value="1"/>
</dbReference>
<name>A0A9D2FID4_9FIRM</name>
<dbReference type="PANTHER" id="PTHR40448">
    <property type="entry name" value="TWO-COMPONENT SENSOR HISTIDINE KINASE"/>
    <property type="match status" value="1"/>
</dbReference>
<evidence type="ECO:0000313" key="3">
    <source>
        <dbReference type="EMBL" id="HIZ61804.1"/>
    </source>
</evidence>
<keyword evidence="1" id="KW-0812">Transmembrane</keyword>
<dbReference type="Proteomes" id="UP000824105">
    <property type="component" value="Unassembled WGS sequence"/>
</dbReference>
<feature type="transmembrane region" description="Helical" evidence="1">
    <location>
        <begin position="184"/>
        <end position="204"/>
    </location>
</feature>
<gene>
    <name evidence="3" type="ORF">H9724_03430</name>
</gene>
<reference evidence="3" key="1">
    <citation type="journal article" date="2021" name="PeerJ">
        <title>Extensive microbial diversity within the chicken gut microbiome revealed by metagenomics and culture.</title>
        <authorList>
            <person name="Gilroy R."/>
            <person name="Ravi A."/>
            <person name="Getino M."/>
            <person name="Pursley I."/>
            <person name="Horton D.L."/>
            <person name="Alikhan N.F."/>
            <person name="Baker D."/>
            <person name="Gharbi K."/>
            <person name="Hall N."/>
            <person name="Watson M."/>
            <person name="Adriaenssens E.M."/>
            <person name="Foster-Nyarko E."/>
            <person name="Jarju S."/>
            <person name="Secka A."/>
            <person name="Antonio M."/>
            <person name="Oren A."/>
            <person name="Chaudhuri R.R."/>
            <person name="La Ragione R."/>
            <person name="Hildebrand F."/>
            <person name="Pallen M.J."/>
        </authorList>
    </citation>
    <scope>NUCLEOTIDE SEQUENCE</scope>
    <source>
        <strain evidence="3">CHK188-11489</strain>
    </source>
</reference>
<dbReference type="SUPFAM" id="SSF55874">
    <property type="entry name" value="ATPase domain of HSP90 chaperone/DNA topoisomerase II/histidine kinase"/>
    <property type="match status" value="1"/>
</dbReference>
<comment type="caution">
    <text evidence="3">The sequence shown here is derived from an EMBL/GenBank/DDBJ whole genome shotgun (WGS) entry which is preliminary data.</text>
</comment>
<sequence>MSTVLPALSALAAGGVRALAGLLVIRQFLAAPRPGKAALGAAAGGAAAIAAIAAAAGAAGSLPVLLETLWLTFCARRFLRTDLRMTLFFSIFYEIAAAFWQFLFAAWLGVAFHAPAFLDLAAPQGQCAFWAPHALLLLLALRLLRQTEAAPQTAFRTASAVIAAGFLAVVTLSTQPWLPVGSDVLSMWTTLSLVLIAAALVYSLNRQYQTEKELAQLKTEQAQLLERDYTALSRAYALNARLFHDAHNHIGALRQLLAHGKTGEAVRYLDELQAPVREMADAVWTGDEAADYLINSKAAAAGADGIRFEARVEFPRHTDLHSADLCAILGNLLDNALEAARRVPETQERFARLTIRRINQTLVIKVENSFAEAPVARDGVLQTIKTGGGLHGWGLKSARTAAEKYDGTLQTSCAEHTFRAVATLSFQGVPPLT</sequence>
<dbReference type="GO" id="GO:0042802">
    <property type="term" value="F:identical protein binding"/>
    <property type="evidence" value="ECO:0007669"/>
    <property type="project" value="TreeGrafter"/>
</dbReference>
<feature type="transmembrane region" description="Helical" evidence="1">
    <location>
        <begin position="128"/>
        <end position="145"/>
    </location>
</feature>
<keyword evidence="1" id="KW-0472">Membrane</keyword>
<dbReference type="InterPro" id="IPR032834">
    <property type="entry name" value="NatK-like_C"/>
</dbReference>
<protein>
    <submittedName>
        <fullName evidence="3">GHKL domain-containing protein</fullName>
    </submittedName>
</protein>
<feature type="transmembrane region" description="Helical" evidence="1">
    <location>
        <begin position="42"/>
        <end position="66"/>
    </location>
</feature>
<accession>A0A9D2FID4</accession>
<dbReference type="CDD" id="cd16935">
    <property type="entry name" value="HATPase_AgrC-ComD-like"/>
    <property type="match status" value="1"/>
</dbReference>
<feature type="domain" description="Sensor histidine kinase NatK-like C-terminal" evidence="2">
    <location>
        <begin position="320"/>
        <end position="418"/>
    </location>
</feature>
<feature type="transmembrane region" description="Helical" evidence="1">
    <location>
        <begin position="87"/>
        <end position="108"/>
    </location>
</feature>
<organism evidence="3 4">
    <name type="scientific">Candidatus Gemmiger avistercoris</name>
    <dbReference type="NCBI Taxonomy" id="2838606"/>
    <lineage>
        <taxon>Bacteria</taxon>
        <taxon>Bacillati</taxon>
        <taxon>Bacillota</taxon>
        <taxon>Clostridia</taxon>
        <taxon>Eubacteriales</taxon>
        <taxon>Gemmiger</taxon>
    </lineage>
</organism>
<dbReference type="Pfam" id="PF14501">
    <property type="entry name" value="HATPase_c_5"/>
    <property type="match status" value="1"/>
</dbReference>
<evidence type="ECO:0000259" key="2">
    <source>
        <dbReference type="Pfam" id="PF14501"/>
    </source>
</evidence>
<reference evidence="3" key="2">
    <citation type="submission" date="2021-04" db="EMBL/GenBank/DDBJ databases">
        <authorList>
            <person name="Gilroy R."/>
        </authorList>
    </citation>
    <scope>NUCLEOTIDE SEQUENCE</scope>
    <source>
        <strain evidence="3">CHK188-11489</strain>
    </source>
</reference>